<organism evidence="1 2">
    <name type="scientific">Coniosporium tulheliwenetii</name>
    <dbReference type="NCBI Taxonomy" id="3383036"/>
    <lineage>
        <taxon>Eukaryota</taxon>
        <taxon>Fungi</taxon>
        <taxon>Dikarya</taxon>
        <taxon>Ascomycota</taxon>
        <taxon>Pezizomycotina</taxon>
        <taxon>Dothideomycetes</taxon>
        <taxon>Dothideomycetes incertae sedis</taxon>
        <taxon>Coniosporium</taxon>
    </lineage>
</organism>
<name>A0ACC2YG83_9PEZI</name>
<evidence type="ECO:0000313" key="2">
    <source>
        <dbReference type="Proteomes" id="UP001172680"/>
    </source>
</evidence>
<dbReference type="Proteomes" id="UP001172680">
    <property type="component" value="Unassembled WGS sequence"/>
</dbReference>
<protein>
    <submittedName>
        <fullName evidence="1">Uncharacterized protein</fullName>
    </submittedName>
</protein>
<accession>A0ACC2YG83</accession>
<proteinExistence type="predicted"/>
<sequence>MSVGMFSSQKWLTTPFISPPMRRCGLLYETLRLLQLKESQSINQTMYDSLRQRPIAISIETKTPNAPEEQAGVQLGVWVAAHFTRLRGLVDTQMPTLPLLFVTGHDWHILFAASRTAGILDLYGKLRIGDTSSLLGINKLISALRRLAQWVTISFKGWLESYIFLVSPVLEKE</sequence>
<gene>
    <name evidence="1" type="ORF">H2199_009056</name>
</gene>
<comment type="caution">
    <text evidence="1">The sequence shown here is derived from an EMBL/GenBank/DDBJ whole genome shotgun (WGS) entry which is preliminary data.</text>
</comment>
<evidence type="ECO:0000313" key="1">
    <source>
        <dbReference type="EMBL" id="KAJ9634226.1"/>
    </source>
</evidence>
<keyword evidence="2" id="KW-1185">Reference proteome</keyword>
<dbReference type="EMBL" id="JAPDRP010000034">
    <property type="protein sequence ID" value="KAJ9634226.1"/>
    <property type="molecule type" value="Genomic_DNA"/>
</dbReference>
<reference evidence="1" key="1">
    <citation type="submission" date="2022-10" db="EMBL/GenBank/DDBJ databases">
        <title>Culturing micro-colonial fungi from biological soil crusts in the Mojave desert and describing Neophaeococcomyces mojavensis, and introducing the new genera and species Taxawa tesnikishii.</title>
        <authorList>
            <person name="Kurbessoian T."/>
            <person name="Stajich J.E."/>
        </authorList>
    </citation>
    <scope>NUCLEOTIDE SEQUENCE</scope>
    <source>
        <strain evidence="1">JES_115</strain>
    </source>
</reference>